<accession>A0A6G0ZS40</accession>
<name>A0A6G0ZS40_APHCR</name>
<dbReference type="OrthoDB" id="6602097at2759"/>
<gene>
    <name evidence="1" type="ORF">FWK35_00001692</name>
</gene>
<reference evidence="1 2" key="1">
    <citation type="submission" date="2019-08" db="EMBL/GenBank/DDBJ databases">
        <title>Whole genome of Aphis craccivora.</title>
        <authorList>
            <person name="Voronova N.V."/>
            <person name="Shulinski R.S."/>
            <person name="Bandarenka Y.V."/>
            <person name="Zhorov D.G."/>
            <person name="Warner D."/>
        </authorList>
    </citation>
    <scope>NUCLEOTIDE SEQUENCE [LARGE SCALE GENOMIC DNA]</scope>
    <source>
        <strain evidence="1">180601</strain>
        <tissue evidence="1">Whole Body</tissue>
    </source>
</reference>
<sequence>MLYKHAINTIINVETCIRMQTNRSTKIKQTNMIIQSIFIQITFWWSLSTIVSCIQMEETSERRITVDSIPLPDIPMASEESVHMLTAVRFPPPALFFANPDKKWSLGDFEKADQATTYSVSDDVVETQDQPDAYLQQDLATTPEPETEAEVEVTTTATVVDGSVDGLQHTVSDEHAESLQPTDNGHVEIHQPTGDKIVESLQPTGDGLIESLQPAHDRLADSRPITTADRLIVTPKQQQLPVRVVNQRPADRWTKKRWTASRDRLRRPPASGHNQSPIRTIVLTSRPLPVPGADVRFPDVEYAVARLGERKNLHDFHQQ</sequence>
<keyword evidence="2" id="KW-1185">Reference proteome</keyword>
<comment type="caution">
    <text evidence="1">The sequence shown here is derived from an EMBL/GenBank/DDBJ whole genome shotgun (WGS) entry which is preliminary data.</text>
</comment>
<dbReference type="Proteomes" id="UP000478052">
    <property type="component" value="Unassembled WGS sequence"/>
</dbReference>
<dbReference type="AlphaFoldDB" id="A0A6G0ZS40"/>
<evidence type="ECO:0000313" key="1">
    <source>
        <dbReference type="EMBL" id="KAF0773810.1"/>
    </source>
</evidence>
<evidence type="ECO:0000313" key="2">
    <source>
        <dbReference type="Proteomes" id="UP000478052"/>
    </source>
</evidence>
<protein>
    <submittedName>
        <fullName evidence="1">Nipped-B-like protein</fullName>
    </submittedName>
</protein>
<proteinExistence type="predicted"/>
<organism evidence="1 2">
    <name type="scientific">Aphis craccivora</name>
    <name type="common">Cowpea aphid</name>
    <dbReference type="NCBI Taxonomy" id="307492"/>
    <lineage>
        <taxon>Eukaryota</taxon>
        <taxon>Metazoa</taxon>
        <taxon>Ecdysozoa</taxon>
        <taxon>Arthropoda</taxon>
        <taxon>Hexapoda</taxon>
        <taxon>Insecta</taxon>
        <taxon>Pterygota</taxon>
        <taxon>Neoptera</taxon>
        <taxon>Paraneoptera</taxon>
        <taxon>Hemiptera</taxon>
        <taxon>Sternorrhyncha</taxon>
        <taxon>Aphidomorpha</taxon>
        <taxon>Aphidoidea</taxon>
        <taxon>Aphididae</taxon>
        <taxon>Aphidini</taxon>
        <taxon>Aphis</taxon>
        <taxon>Aphis</taxon>
    </lineage>
</organism>
<dbReference type="EMBL" id="VUJU01000029">
    <property type="protein sequence ID" value="KAF0773810.1"/>
    <property type="molecule type" value="Genomic_DNA"/>
</dbReference>